<sequence>MEIIKRPGGEADVQSLIKAIKASEVLENRIPLISQLGDLQITEASELASLVECLLSFWEDSQCSGASQCALNKTILLIAAKYFELGTCSHLQQFLILGIKAGMWCNKHVHMEVLSMEDSPEERHSDIFLQLILEDLSFCSAAFSSMAKNPILGEKALMLSFEQFISEQLHLTRASITDIKKIHSASSEVPKVVQVVLDASVKLCRAYSQAVKWHCDLADQDTNEGSIVGGKRADDVAHAINIAACTVGNLCKLGVLAAAGGGTLVSVLNASWKGVVTILQLGKGVLSGSIDIREIILSLISLSVESLRRTAEAWFLKETIDLSEAKRMCLLVKFYLINTVRVTSMYPIEAFSIYKEITQCVLIITSLRILLSKEIRQRAGSEALYEAVEPTSFCLLNTLLNSTDLVEDKKFEIMDWLFPDEGKTISRHPVHICDTTTNPADEIFSMNCETVSSAGALLLGRFILFLNLLKNSPDSREELVLGISRKLGFLLDTMVNEDVYSSVLVLHTPDLCASVPSTELNWQPMFDFVLHSLKTFMIVAASNPAWQEVEFFLLKNIIHPHFLCREIITELWCFFIRHANAEVLDSILDTLCSLLKVIALSEPALTPLCSLRKIARTLCNILTSAPQCSVDQVYSSITDDYISSPHILSAVRLALLIEGIPLNSLSDQRKRLSTQRIISAYHNSMEKNSKNLEAGTLSGSFCGVVLGLPVVALSAALISR</sequence>
<gene>
    <name evidence="2" type="ORF">QJS04_geneDACA000121</name>
</gene>
<keyword evidence="3" id="KW-1185">Reference proteome</keyword>
<evidence type="ECO:0000256" key="1">
    <source>
        <dbReference type="SAM" id="Phobius"/>
    </source>
</evidence>
<dbReference type="PANTHER" id="PTHR36702">
    <property type="entry name" value="HOLLIDAY JUNCTION RESOLVASE"/>
    <property type="match status" value="1"/>
</dbReference>
<dbReference type="AlphaFoldDB" id="A0AAV9ARY4"/>
<keyword evidence="1" id="KW-0812">Transmembrane</keyword>
<feature type="transmembrane region" description="Helical" evidence="1">
    <location>
        <begin position="697"/>
        <end position="718"/>
    </location>
</feature>
<name>A0AAV9ARY4_ACOGR</name>
<dbReference type="EMBL" id="JAUJYN010000007">
    <property type="protein sequence ID" value="KAK1266870.1"/>
    <property type="molecule type" value="Genomic_DNA"/>
</dbReference>
<evidence type="ECO:0000313" key="3">
    <source>
        <dbReference type="Proteomes" id="UP001179952"/>
    </source>
</evidence>
<keyword evidence="1" id="KW-1133">Transmembrane helix</keyword>
<proteinExistence type="predicted"/>
<protein>
    <submittedName>
        <fullName evidence="2">Uncharacterized protein</fullName>
    </submittedName>
</protein>
<reference evidence="2" key="1">
    <citation type="journal article" date="2023" name="Nat. Commun.">
        <title>Diploid and tetraploid genomes of Acorus and the evolution of monocots.</title>
        <authorList>
            <person name="Ma L."/>
            <person name="Liu K.W."/>
            <person name="Li Z."/>
            <person name="Hsiao Y.Y."/>
            <person name="Qi Y."/>
            <person name="Fu T."/>
            <person name="Tang G.D."/>
            <person name="Zhang D."/>
            <person name="Sun W.H."/>
            <person name="Liu D.K."/>
            <person name="Li Y."/>
            <person name="Chen G.Z."/>
            <person name="Liu X.D."/>
            <person name="Liao X.Y."/>
            <person name="Jiang Y.T."/>
            <person name="Yu X."/>
            <person name="Hao Y."/>
            <person name="Huang J."/>
            <person name="Zhao X.W."/>
            <person name="Ke S."/>
            <person name="Chen Y.Y."/>
            <person name="Wu W.L."/>
            <person name="Hsu J.L."/>
            <person name="Lin Y.F."/>
            <person name="Huang M.D."/>
            <person name="Li C.Y."/>
            <person name="Huang L."/>
            <person name="Wang Z.W."/>
            <person name="Zhao X."/>
            <person name="Zhong W.Y."/>
            <person name="Peng D.H."/>
            <person name="Ahmad S."/>
            <person name="Lan S."/>
            <person name="Zhang J.S."/>
            <person name="Tsai W.C."/>
            <person name="Van de Peer Y."/>
            <person name="Liu Z.J."/>
        </authorList>
    </citation>
    <scope>NUCLEOTIDE SEQUENCE</scope>
    <source>
        <strain evidence="2">SCP</strain>
    </source>
</reference>
<evidence type="ECO:0000313" key="2">
    <source>
        <dbReference type="EMBL" id="KAK1266870.1"/>
    </source>
</evidence>
<organism evidence="2 3">
    <name type="scientific">Acorus gramineus</name>
    <name type="common">Dwarf sweet flag</name>
    <dbReference type="NCBI Taxonomy" id="55184"/>
    <lineage>
        <taxon>Eukaryota</taxon>
        <taxon>Viridiplantae</taxon>
        <taxon>Streptophyta</taxon>
        <taxon>Embryophyta</taxon>
        <taxon>Tracheophyta</taxon>
        <taxon>Spermatophyta</taxon>
        <taxon>Magnoliopsida</taxon>
        <taxon>Liliopsida</taxon>
        <taxon>Acoraceae</taxon>
        <taxon>Acorus</taxon>
    </lineage>
</organism>
<dbReference type="InterPro" id="IPR027902">
    <property type="entry name" value="DUF4487"/>
</dbReference>
<dbReference type="Proteomes" id="UP001179952">
    <property type="component" value="Unassembled WGS sequence"/>
</dbReference>
<reference evidence="2" key="2">
    <citation type="submission" date="2023-06" db="EMBL/GenBank/DDBJ databases">
        <authorList>
            <person name="Ma L."/>
            <person name="Liu K.-W."/>
            <person name="Li Z."/>
            <person name="Hsiao Y.-Y."/>
            <person name="Qi Y."/>
            <person name="Fu T."/>
            <person name="Tang G."/>
            <person name="Zhang D."/>
            <person name="Sun W.-H."/>
            <person name="Liu D.-K."/>
            <person name="Li Y."/>
            <person name="Chen G.-Z."/>
            <person name="Liu X.-D."/>
            <person name="Liao X.-Y."/>
            <person name="Jiang Y.-T."/>
            <person name="Yu X."/>
            <person name="Hao Y."/>
            <person name="Huang J."/>
            <person name="Zhao X.-W."/>
            <person name="Ke S."/>
            <person name="Chen Y.-Y."/>
            <person name="Wu W.-L."/>
            <person name="Hsu J.-L."/>
            <person name="Lin Y.-F."/>
            <person name="Huang M.-D."/>
            <person name="Li C.-Y."/>
            <person name="Huang L."/>
            <person name="Wang Z.-W."/>
            <person name="Zhao X."/>
            <person name="Zhong W.-Y."/>
            <person name="Peng D.-H."/>
            <person name="Ahmad S."/>
            <person name="Lan S."/>
            <person name="Zhang J.-S."/>
            <person name="Tsai W.-C."/>
            <person name="Van De Peer Y."/>
            <person name="Liu Z.-J."/>
        </authorList>
    </citation>
    <scope>NUCLEOTIDE SEQUENCE</scope>
    <source>
        <strain evidence="2">SCP</strain>
        <tissue evidence="2">Leaves</tissue>
    </source>
</reference>
<dbReference type="PANTHER" id="PTHR36702:SF1">
    <property type="entry name" value="HOLLIDAY JUNCTION RESOLVASE"/>
    <property type="match status" value="1"/>
</dbReference>
<comment type="caution">
    <text evidence="2">The sequence shown here is derived from an EMBL/GenBank/DDBJ whole genome shotgun (WGS) entry which is preliminary data.</text>
</comment>
<keyword evidence="1" id="KW-0472">Membrane</keyword>
<accession>A0AAV9ARY4</accession>
<dbReference type="Pfam" id="PF14868">
    <property type="entry name" value="DUF4487"/>
    <property type="match status" value="1"/>
</dbReference>